<keyword evidence="2" id="KW-1185">Reference proteome</keyword>
<reference evidence="1 2" key="1">
    <citation type="submission" date="2016-10" db="EMBL/GenBank/DDBJ databases">
        <title>Paenibacillus species isolates.</title>
        <authorList>
            <person name="Beno S.M."/>
        </authorList>
    </citation>
    <scope>NUCLEOTIDE SEQUENCE [LARGE SCALE GENOMIC DNA]</scope>
    <source>
        <strain evidence="1 2">FSL R5-0923</strain>
    </source>
</reference>
<proteinExistence type="predicted"/>
<dbReference type="Proteomes" id="UP000187313">
    <property type="component" value="Unassembled WGS sequence"/>
</dbReference>
<evidence type="ECO:0000313" key="2">
    <source>
        <dbReference type="Proteomes" id="UP000187313"/>
    </source>
</evidence>
<accession>A0ABX3HDB3</accession>
<organism evidence="1 2">
    <name type="scientific">Paenibacillus odorifer</name>
    <dbReference type="NCBI Taxonomy" id="189426"/>
    <lineage>
        <taxon>Bacteria</taxon>
        <taxon>Bacillati</taxon>
        <taxon>Bacillota</taxon>
        <taxon>Bacilli</taxon>
        <taxon>Bacillales</taxon>
        <taxon>Paenibacillaceae</taxon>
        <taxon>Paenibacillus</taxon>
    </lineage>
</organism>
<gene>
    <name evidence="1" type="ORF">BSK51_21395</name>
</gene>
<name>A0ABX3HDB3_9BACL</name>
<sequence length="174" mass="19117">MLRRLGYECSLCPCVLRTDGTRFTALRPPAAYRRREWLAKLVASLAKEGARLRPKRQEQLTKLVPVCCANAEPASLAKEGARLRQKRQEQLAKLVPVCCANAGPACFAKGGAWRSSCTEVLRSVCKARTAACSRGNPVVGGSYGEEVWNCRSVSVRLYVWISTAMSGLNQEIQT</sequence>
<dbReference type="EMBL" id="MPTD01000015">
    <property type="protein sequence ID" value="OMD48490.1"/>
    <property type="molecule type" value="Genomic_DNA"/>
</dbReference>
<evidence type="ECO:0000313" key="1">
    <source>
        <dbReference type="EMBL" id="OMD48490.1"/>
    </source>
</evidence>
<protein>
    <submittedName>
        <fullName evidence="1">Uncharacterized protein</fullName>
    </submittedName>
</protein>
<comment type="caution">
    <text evidence="1">The sequence shown here is derived from an EMBL/GenBank/DDBJ whole genome shotgun (WGS) entry which is preliminary data.</text>
</comment>